<dbReference type="SUPFAM" id="SSF82171">
    <property type="entry name" value="DPP6 N-terminal domain-like"/>
    <property type="match status" value="1"/>
</dbReference>
<dbReference type="EMBL" id="JAAQTL010000001">
    <property type="protein sequence ID" value="NID16521.1"/>
    <property type="molecule type" value="Genomic_DNA"/>
</dbReference>
<gene>
    <name evidence="3" type="ORF">HBF32_13705</name>
</gene>
<evidence type="ECO:0000256" key="2">
    <source>
        <dbReference type="SAM" id="SignalP"/>
    </source>
</evidence>
<evidence type="ECO:0000313" key="3">
    <source>
        <dbReference type="EMBL" id="NID16521.1"/>
    </source>
</evidence>
<dbReference type="PANTHER" id="PTHR36842">
    <property type="entry name" value="PROTEIN TOLB HOMOLOG"/>
    <property type="match status" value="1"/>
</dbReference>
<keyword evidence="2" id="KW-0732">Signal</keyword>
<sequence length="428" mass="44089">MKNPATHVLSVFLTLAGASAVVAGQPVHLERASVSTTGQQGDLFSVRPELPGDGTKVAFISMASNLAAGVTVPGMSIYLRDPVAHTTRLASATPTGARANAASVDPGFSGDGRFLVFSSNATNLVAGRTFGHKQVFRKDIASGAVEMVSIAADGRAGGLDSANPVASADGSRVAFMSFSALAPGCREGQANIYLRDIPRSATTCISTGLDGRAANGPSLQPAISGDGRFVAFSSSASNLVALDGNHADDIFVRDVEKGTMLRASVGSHGEEAHGGSIEPWLSGDGARLVFSSSASNLVDGAGGGLQRVYIRDLRANTLSLAGPSGSHIANDWSGQPRISADGNVVVFLSAATNLDGAATDGRRNIYRWDIPHQRIGRVSVPRDGGDLDGDCFQPAVSADGGVVAFRSNARNLVPDDSNLTDDVFVEVR</sequence>
<dbReference type="Gene3D" id="2.120.10.30">
    <property type="entry name" value="TolB, C-terminal domain"/>
    <property type="match status" value="2"/>
</dbReference>
<evidence type="ECO:0000313" key="4">
    <source>
        <dbReference type="Proteomes" id="UP000518878"/>
    </source>
</evidence>
<dbReference type="InterPro" id="IPR011042">
    <property type="entry name" value="6-blade_b-propeller_TolB-like"/>
</dbReference>
<feature type="chain" id="PRO_5031357414" description="WD40 repeat protein" evidence="2">
    <location>
        <begin position="24"/>
        <end position="428"/>
    </location>
</feature>
<dbReference type="RefSeq" id="WP_166700153.1">
    <property type="nucleotide sequence ID" value="NZ_JAAQTL010000001.1"/>
</dbReference>
<name>A0A7X5QW82_9GAMM</name>
<comment type="similarity">
    <text evidence="1">Belongs to the TolB family.</text>
</comment>
<dbReference type="AlphaFoldDB" id="A0A7X5QW82"/>
<keyword evidence="4" id="KW-1185">Reference proteome</keyword>
<accession>A0A7X5QW82</accession>
<comment type="caution">
    <text evidence="3">The sequence shown here is derived from an EMBL/GenBank/DDBJ whole genome shotgun (WGS) entry which is preliminary data.</text>
</comment>
<dbReference type="InterPro" id="IPR011659">
    <property type="entry name" value="WD40"/>
</dbReference>
<evidence type="ECO:0000256" key="1">
    <source>
        <dbReference type="ARBA" id="ARBA00009820"/>
    </source>
</evidence>
<proteinExistence type="inferred from homology"/>
<protein>
    <recommendedName>
        <fullName evidence="5">WD40 repeat protein</fullName>
    </recommendedName>
</protein>
<dbReference type="Proteomes" id="UP000518878">
    <property type="component" value="Unassembled WGS sequence"/>
</dbReference>
<dbReference type="Pfam" id="PF07676">
    <property type="entry name" value="PD40"/>
    <property type="match status" value="2"/>
</dbReference>
<reference evidence="3 4" key="1">
    <citation type="journal article" date="2006" name="Int. J. Syst. Evol. Microbiol.">
        <title>Dyella yeojuensis sp. nov., isolated from greenhouse soil in Korea.</title>
        <authorList>
            <person name="Kim B.Y."/>
            <person name="Weon H.Y."/>
            <person name="Lee K.H."/>
            <person name="Seok S.J."/>
            <person name="Kwon S.W."/>
            <person name="Go S.J."/>
            <person name="Stackebrandt E."/>
        </authorList>
    </citation>
    <scope>NUCLEOTIDE SEQUENCE [LARGE SCALE GENOMIC DNA]</scope>
    <source>
        <strain evidence="3 4">DSM 17673</strain>
    </source>
</reference>
<dbReference type="PANTHER" id="PTHR36842:SF1">
    <property type="entry name" value="PROTEIN TOLB"/>
    <property type="match status" value="1"/>
</dbReference>
<organism evidence="3 4">
    <name type="scientific">Luteibacter yeojuensis</name>
    <dbReference type="NCBI Taxonomy" id="345309"/>
    <lineage>
        <taxon>Bacteria</taxon>
        <taxon>Pseudomonadati</taxon>
        <taxon>Pseudomonadota</taxon>
        <taxon>Gammaproteobacteria</taxon>
        <taxon>Lysobacterales</taxon>
        <taxon>Rhodanobacteraceae</taxon>
        <taxon>Luteibacter</taxon>
    </lineage>
</organism>
<evidence type="ECO:0008006" key="5">
    <source>
        <dbReference type="Google" id="ProtNLM"/>
    </source>
</evidence>
<feature type="signal peptide" evidence="2">
    <location>
        <begin position="1"/>
        <end position="23"/>
    </location>
</feature>